<gene>
    <name evidence="2" type="ORF">CCC_00862</name>
</gene>
<dbReference type="Gene3D" id="3.90.550.10">
    <property type="entry name" value="Spore Coat Polysaccharide Biosynthesis Protein SpsA, Chain A"/>
    <property type="match status" value="1"/>
</dbReference>
<keyword evidence="2" id="KW-0808">Transferase</keyword>
<feature type="domain" description="Glycosyltransferase 2-like" evidence="1">
    <location>
        <begin position="10"/>
        <end position="167"/>
    </location>
</feature>
<evidence type="ECO:0000259" key="1">
    <source>
        <dbReference type="Pfam" id="PF00535"/>
    </source>
</evidence>
<dbReference type="Pfam" id="PF00535">
    <property type="entry name" value="Glycos_transf_2"/>
    <property type="match status" value="1"/>
</dbReference>
<accession>A0A0C2UYB8</accession>
<sequence>MYKGRRVILIAPAYNEEVKIAEVVRRAPRDIIDTVLVVDDGSTDGTASAARDKGAVVISLGAVLGVGAAIRTGFDKAKAEGFDIAVVIAGNNKDAPEEITRLLDPICDDNMDFVMGSRWREGGRHGGDMPFYRKIATRLHPMLVGFFCGKRITESTNGYRAMKVSVLDDKRIDLRQAWLDRYELEVYLLMKVLRLGYRCTEVPVSKIYPPKAIGNTKMKPGIDWWRMLRPIFLIGLGLRK</sequence>
<dbReference type="Proteomes" id="UP000031971">
    <property type="component" value="Unassembled WGS sequence"/>
</dbReference>
<dbReference type="CDD" id="cd04179">
    <property type="entry name" value="DPM_DPG-synthase_like"/>
    <property type="match status" value="1"/>
</dbReference>
<dbReference type="InterPro" id="IPR050256">
    <property type="entry name" value="Glycosyltransferase_2"/>
</dbReference>
<dbReference type="GO" id="GO:0016740">
    <property type="term" value="F:transferase activity"/>
    <property type="evidence" value="ECO:0007669"/>
    <property type="project" value="UniProtKB-KW"/>
</dbReference>
<reference evidence="2 3" key="1">
    <citation type="submission" date="2015-01" db="EMBL/GenBank/DDBJ databases">
        <title>Genome Sequence of Magnetospirillum magnetotacticum Strain MS-1.</title>
        <authorList>
            <person name="Marinov G.K."/>
            <person name="Smalley M.D."/>
            <person name="DeSalvo G."/>
        </authorList>
    </citation>
    <scope>NUCLEOTIDE SEQUENCE [LARGE SCALE GENOMIC DNA]</scope>
    <source>
        <strain evidence="2 3">MS-1</strain>
    </source>
</reference>
<dbReference type="PANTHER" id="PTHR48090:SF7">
    <property type="entry name" value="RFBJ PROTEIN"/>
    <property type="match status" value="1"/>
</dbReference>
<name>A0A0C2UYB8_PARME</name>
<dbReference type="AlphaFoldDB" id="A0A0C2UYB8"/>
<protein>
    <submittedName>
        <fullName evidence="2">Glycosyltransferase</fullName>
    </submittedName>
</protein>
<proteinExistence type="predicted"/>
<dbReference type="EMBL" id="JXSL01000030">
    <property type="protein sequence ID" value="KIL97801.1"/>
    <property type="molecule type" value="Genomic_DNA"/>
</dbReference>
<dbReference type="RefSeq" id="WP_009871313.1">
    <property type="nucleotide sequence ID" value="NZ_JXSL01000030.1"/>
</dbReference>
<organism evidence="2 3">
    <name type="scientific">Paramagnetospirillum magnetotacticum MS-1</name>
    <dbReference type="NCBI Taxonomy" id="272627"/>
    <lineage>
        <taxon>Bacteria</taxon>
        <taxon>Pseudomonadati</taxon>
        <taxon>Pseudomonadota</taxon>
        <taxon>Alphaproteobacteria</taxon>
        <taxon>Rhodospirillales</taxon>
        <taxon>Magnetospirillaceae</taxon>
        <taxon>Paramagnetospirillum</taxon>
    </lineage>
</organism>
<keyword evidence="3" id="KW-1185">Reference proteome</keyword>
<dbReference type="PANTHER" id="PTHR48090">
    <property type="entry name" value="UNDECAPRENYL-PHOSPHATE 4-DEOXY-4-FORMAMIDO-L-ARABINOSE TRANSFERASE-RELATED"/>
    <property type="match status" value="1"/>
</dbReference>
<dbReference type="SUPFAM" id="SSF53448">
    <property type="entry name" value="Nucleotide-diphospho-sugar transferases"/>
    <property type="match status" value="1"/>
</dbReference>
<dbReference type="STRING" id="272627.CCC_00862"/>
<evidence type="ECO:0000313" key="2">
    <source>
        <dbReference type="EMBL" id="KIL97801.1"/>
    </source>
</evidence>
<dbReference type="InterPro" id="IPR029044">
    <property type="entry name" value="Nucleotide-diphossugar_trans"/>
</dbReference>
<comment type="caution">
    <text evidence="2">The sequence shown here is derived from an EMBL/GenBank/DDBJ whole genome shotgun (WGS) entry which is preliminary data.</text>
</comment>
<evidence type="ECO:0000313" key="3">
    <source>
        <dbReference type="Proteomes" id="UP000031971"/>
    </source>
</evidence>
<dbReference type="InterPro" id="IPR001173">
    <property type="entry name" value="Glyco_trans_2-like"/>
</dbReference>